<dbReference type="AlphaFoldDB" id="A0A5R9BGF5"/>
<feature type="domain" description="ATP-grasp" evidence="3">
    <location>
        <begin position="166"/>
        <end position="422"/>
    </location>
</feature>
<keyword evidence="1" id="KW-0547">Nucleotide-binding</keyword>
<evidence type="ECO:0000256" key="2">
    <source>
        <dbReference type="SAM" id="MobiDB-lite"/>
    </source>
</evidence>
<dbReference type="InterPro" id="IPR011761">
    <property type="entry name" value="ATP-grasp"/>
</dbReference>
<dbReference type="Proteomes" id="UP000310458">
    <property type="component" value="Unassembled WGS sequence"/>
</dbReference>
<feature type="region of interest" description="Disordered" evidence="2">
    <location>
        <begin position="44"/>
        <end position="81"/>
    </location>
</feature>
<dbReference type="PANTHER" id="PTHR21621">
    <property type="entry name" value="RIBOSOMAL PROTEIN S6 MODIFICATION PROTEIN"/>
    <property type="match status" value="1"/>
</dbReference>
<dbReference type="SUPFAM" id="SSF56059">
    <property type="entry name" value="Glutathione synthetase ATP-binding domain-like"/>
    <property type="match status" value="1"/>
</dbReference>
<dbReference type="GO" id="GO:0009432">
    <property type="term" value="P:SOS response"/>
    <property type="evidence" value="ECO:0007669"/>
    <property type="project" value="TreeGrafter"/>
</dbReference>
<sequence length="427" mass="46272">MRLLALFRTITRTWDAGGRWPTRLLSIFSSRRLCDAMVNPMSETYFPPPAGGSSGREPGPPPPPGTAPEAARPTVDLGEDPSATSRFIAEHVEPRYGQLRRWNSTLTHDELLQRAARRKRMTIKKITESNQLFFLSGVLVGGMDGVITSLVSHQARRVSRSKAMTKRYLSSAEVPTPKGKAINPTDFARAVKYMKALGKRVAVKPSAGRAARGISVNVTKESELRNAWQAAMAARSATSESRYLIVIEEYAPGLDIRCYVVGGQVVGAVARLPFYVIGDGVSSVGKLAEDEIARRRPNEYLRSRQPEVSDAFLAGMGVTRRTVLPMGKLQYLTSIADTGRGGGIAVDVLDLLGVELKDLAVDGLAAIPGLGAAAVDLLAPDMASAEGAVVLEVNPYANIMQFHYPSYGEPRKVNDAIVEEILERASR</sequence>
<comment type="caution">
    <text evidence="4">The sequence shown here is derived from an EMBL/GenBank/DDBJ whole genome shotgun (WGS) entry which is preliminary data.</text>
</comment>
<reference evidence="4 5" key="1">
    <citation type="submission" date="2019-05" db="EMBL/GenBank/DDBJ databases">
        <title>Nesterenkonia sp. GY074 isolated from the Southern Atlantic Ocean.</title>
        <authorList>
            <person name="Zhang G."/>
        </authorList>
    </citation>
    <scope>NUCLEOTIDE SEQUENCE [LARGE SCALE GENOMIC DNA]</scope>
    <source>
        <strain evidence="4 5">GY074</strain>
    </source>
</reference>
<dbReference type="GO" id="GO:0005737">
    <property type="term" value="C:cytoplasm"/>
    <property type="evidence" value="ECO:0007669"/>
    <property type="project" value="TreeGrafter"/>
</dbReference>
<evidence type="ECO:0000256" key="1">
    <source>
        <dbReference type="PROSITE-ProRule" id="PRU00409"/>
    </source>
</evidence>
<protein>
    <recommendedName>
        <fullName evidence="3">ATP-grasp domain-containing protein</fullName>
    </recommendedName>
</protein>
<evidence type="ECO:0000313" key="4">
    <source>
        <dbReference type="EMBL" id="TLP99725.1"/>
    </source>
</evidence>
<keyword evidence="5" id="KW-1185">Reference proteome</keyword>
<dbReference type="GO" id="GO:0018169">
    <property type="term" value="F:ribosomal S6-glutamic acid ligase activity"/>
    <property type="evidence" value="ECO:0007669"/>
    <property type="project" value="TreeGrafter"/>
</dbReference>
<dbReference type="PROSITE" id="PS50975">
    <property type="entry name" value="ATP_GRASP"/>
    <property type="match status" value="1"/>
</dbReference>
<dbReference type="Gene3D" id="3.30.470.20">
    <property type="entry name" value="ATP-grasp fold, B domain"/>
    <property type="match status" value="2"/>
</dbReference>
<organism evidence="4 5">
    <name type="scientific">Nesterenkonia salmonea</name>
    <dbReference type="NCBI Taxonomy" id="1804987"/>
    <lineage>
        <taxon>Bacteria</taxon>
        <taxon>Bacillati</taxon>
        <taxon>Actinomycetota</taxon>
        <taxon>Actinomycetes</taxon>
        <taxon>Micrococcales</taxon>
        <taxon>Micrococcaceae</taxon>
        <taxon>Nesterenkonia</taxon>
    </lineage>
</organism>
<dbReference type="GO" id="GO:0005524">
    <property type="term" value="F:ATP binding"/>
    <property type="evidence" value="ECO:0007669"/>
    <property type="project" value="UniProtKB-UniRule"/>
</dbReference>
<evidence type="ECO:0000259" key="3">
    <source>
        <dbReference type="PROSITE" id="PS50975"/>
    </source>
</evidence>
<dbReference type="GO" id="GO:0046872">
    <property type="term" value="F:metal ion binding"/>
    <property type="evidence" value="ECO:0007669"/>
    <property type="project" value="InterPro"/>
</dbReference>
<dbReference type="OrthoDB" id="4960897at2"/>
<dbReference type="PANTHER" id="PTHR21621:SF0">
    <property type="entry name" value="BETA-CITRYLGLUTAMATE SYNTHASE B-RELATED"/>
    <property type="match status" value="1"/>
</dbReference>
<dbReference type="EMBL" id="VAVZ01000004">
    <property type="protein sequence ID" value="TLP99725.1"/>
    <property type="molecule type" value="Genomic_DNA"/>
</dbReference>
<keyword evidence="1" id="KW-0067">ATP-binding</keyword>
<proteinExistence type="predicted"/>
<gene>
    <name evidence="4" type="ORF">FEF26_02235</name>
</gene>
<name>A0A5R9BGF5_9MICC</name>
<accession>A0A5R9BGF5</accession>
<evidence type="ECO:0000313" key="5">
    <source>
        <dbReference type="Proteomes" id="UP000310458"/>
    </source>
</evidence>